<dbReference type="Pfam" id="PF07289">
    <property type="entry name" value="BBL5"/>
    <property type="match status" value="1"/>
</dbReference>
<evidence type="ECO:0000313" key="3">
    <source>
        <dbReference type="Proteomes" id="UP000270296"/>
    </source>
</evidence>
<protein>
    <recommendedName>
        <fullName evidence="1">BBSome complex member BBS5 PH domain-containing protein</fullName>
    </recommendedName>
</protein>
<dbReference type="AlphaFoldDB" id="A0A183ICB5"/>
<keyword evidence="3" id="KW-1185">Reference proteome</keyword>
<evidence type="ECO:0000313" key="4">
    <source>
        <dbReference type="WBParaSite" id="SBAD_0000131401-mRNA-1"/>
    </source>
</evidence>
<dbReference type="Proteomes" id="UP000270296">
    <property type="component" value="Unassembled WGS sequence"/>
</dbReference>
<evidence type="ECO:0000259" key="1">
    <source>
        <dbReference type="Pfam" id="PF07289"/>
    </source>
</evidence>
<dbReference type="EMBL" id="UZAM01006765">
    <property type="protein sequence ID" value="VDO93758.1"/>
    <property type="molecule type" value="Genomic_DNA"/>
</dbReference>
<gene>
    <name evidence="2" type="ORF">SBAD_LOCUS1259</name>
</gene>
<dbReference type="OrthoDB" id="10261999at2759"/>
<feature type="domain" description="BBSome complex member BBS5 PH" evidence="1">
    <location>
        <begin position="4"/>
        <end position="33"/>
    </location>
</feature>
<dbReference type="InterPro" id="IPR014003">
    <property type="entry name" value="BBS5_PH"/>
</dbReference>
<sequence length="36" mass="4012">MQGETKGPTFSEELGVAVETLKDGFTLKDLWEINLD</sequence>
<dbReference type="WBParaSite" id="SBAD_0000131401-mRNA-1">
    <property type="protein sequence ID" value="SBAD_0000131401-mRNA-1"/>
    <property type="gene ID" value="SBAD_0000131401"/>
</dbReference>
<accession>A0A183ICB5</accession>
<organism evidence="4">
    <name type="scientific">Soboliphyme baturini</name>
    <dbReference type="NCBI Taxonomy" id="241478"/>
    <lineage>
        <taxon>Eukaryota</taxon>
        <taxon>Metazoa</taxon>
        <taxon>Ecdysozoa</taxon>
        <taxon>Nematoda</taxon>
        <taxon>Enoplea</taxon>
        <taxon>Dorylaimia</taxon>
        <taxon>Dioctophymatida</taxon>
        <taxon>Dioctophymatoidea</taxon>
        <taxon>Soboliphymatidae</taxon>
        <taxon>Soboliphyme</taxon>
    </lineage>
</organism>
<reference evidence="4" key="1">
    <citation type="submission" date="2016-06" db="UniProtKB">
        <authorList>
            <consortium name="WormBaseParasite"/>
        </authorList>
    </citation>
    <scope>IDENTIFICATION</scope>
</reference>
<reference evidence="2 3" key="2">
    <citation type="submission" date="2018-11" db="EMBL/GenBank/DDBJ databases">
        <authorList>
            <consortium name="Pathogen Informatics"/>
        </authorList>
    </citation>
    <scope>NUCLEOTIDE SEQUENCE [LARGE SCALE GENOMIC DNA]</scope>
</reference>
<name>A0A183ICB5_9BILA</name>
<evidence type="ECO:0000313" key="2">
    <source>
        <dbReference type="EMBL" id="VDO93758.1"/>
    </source>
</evidence>
<proteinExistence type="predicted"/>